<reference evidence="2" key="1">
    <citation type="submission" date="2021-01" db="EMBL/GenBank/DDBJ databases">
        <authorList>
            <person name="Corre E."/>
            <person name="Pelletier E."/>
            <person name="Niang G."/>
            <person name="Scheremetjew M."/>
            <person name="Finn R."/>
            <person name="Kale V."/>
            <person name="Holt S."/>
            <person name="Cochrane G."/>
            <person name="Meng A."/>
            <person name="Brown T."/>
            <person name="Cohen L."/>
        </authorList>
    </citation>
    <scope>NUCLEOTIDE SEQUENCE</scope>
    <source>
        <strain evidence="2">CCMP3105</strain>
    </source>
</reference>
<gene>
    <name evidence="2" type="ORF">AMON00008_LOCUS26451</name>
</gene>
<dbReference type="EMBL" id="HBNR01038274">
    <property type="protein sequence ID" value="CAE4595567.1"/>
    <property type="molecule type" value="Transcribed_RNA"/>
</dbReference>
<organism evidence="2">
    <name type="scientific">Alexandrium monilatum</name>
    <dbReference type="NCBI Taxonomy" id="311494"/>
    <lineage>
        <taxon>Eukaryota</taxon>
        <taxon>Sar</taxon>
        <taxon>Alveolata</taxon>
        <taxon>Dinophyceae</taxon>
        <taxon>Gonyaulacales</taxon>
        <taxon>Pyrocystaceae</taxon>
        <taxon>Alexandrium</taxon>
    </lineage>
</organism>
<proteinExistence type="predicted"/>
<sequence length="247" mass="26549">MASTAPAWAARAAEPTLAADPEDPDSEISSEEMDEEVCNLCDGQGTPFGCCVGCSEGWVCDGKVSLRYGDNGAEKFTAELEQRAVVEAEGLVSSDGAVCQERLAFLRAAFDPSFVQRVLARLPYAALAELPAAETDADALNTSLLLEDFREIRQWQGAAPTVRTIFPPRLLSIFEQTTPFDARRLVPEGFVRAHPTLAPPSRARGGKMANLAEYQSLLRAFCSGIIEGLPLNPDQLIVGGSVMPSRC</sequence>
<feature type="compositionally biased region" description="Low complexity" evidence="1">
    <location>
        <begin position="1"/>
        <end position="19"/>
    </location>
</feature>
<evidence type="ECO:0000256" key="1">
    <source>
        <dbReference type="SAM" id="MobiDB-lite"/>
    </source>
</evidence>
<evidence type="ECO:0000313" key="2">
    <source>
        <dbReference type="EMBL" id="CAE4595567.1"/>
    </source>
</evidence>
<protein>
    <submittedName>
        <fullName evidence="2">Uncharacterized protein</fullName>
    </submittedName>
</protein>
<accession>A0A7S4QWP5</accession>
<feature type="region of interest" description="Disordered" evidence="1">
    <location>
        <begin position="1"/>
        <end position="31"/>
    </location>
</feature>
<name>A0A7S4QWP5_9DINO</name>
<feature type="compositionally biased region" description="Acidic residues" evidence="1">
    <location>
        <begin position="20"/>
        <end position="31"/>
    </location>
</feature>
<dbReference type="AlphaFoldDB" id="A0A7S4QWP5"/>